<dbReference type="InterPro" id="IPR052912">
    <property type="entry name" value="UPF0111_domain"/>
</dbReference>
<dbReference type="InterPro" id="IPR038078">
    <property type="entry name" value="PhoU-like_sf"/>
</dbReference>
<evidence type="ECO:0000313" key="2">
    <source>
        <dbReference type="Proteomes" id="UP000297951"/>
    </source>
</evidence>
<sequence length="205" mass="23252">MFQRMFPQENTSLTALAALSEQVTGAAALLSEMVGSPEDRYPELLERTLTHEAATLDILHTTMTAVRSSFSTPIPREDIYTLAVSLNNVVEKLTSAANILHLYHIVRFSPKAATLLDLIQRQAVLTTEIIPKLSTLRDLDDYWITMLRITKQAVRIAEEYDADIQDRYKQTRYLQTTRFVHKLIEASEAMRTVATEIGRIIVQES</sequence>
<dbReference type="AlphaFoldDB" id="A0A4Y9F566"/>
<dbReference type="PANTHER" id="PTHR37298">
    <property type="entry name" value="UPF0111 PROTEIN YKAA"/>
    <property type="match status" value="1"/>
</dbReference>
<dbReference type="RefSeq" id="WP_135011572.1">
    <property type="nucleotide sequence ID" value="NZ_JADGLK010000008.1"/>
</dbReference>
<dbReference type="OrthoDB" id="9797568at2"/>
<name>A0A4Y9F566_9MICC</name>
<organism evidence="1 2">
    <name type="scientific">Rothia nasimurium</name>
    <dbReference type="NCBI Taxonomy" id="85336"/>
    <lineage>
        <taxon>Bacteria</taxon>
        <taxon>Bacillati</taxon>
        <taxon>Actinomycetota</taxon>
        <taxon>Actinomycetes</taxon>
        <taxon>Micrococcales</taxon>
        <taxon>Micrococcaceae</taxon>
        <taxon>Rothia</taxon>
    </lineage>
</organism>
<reference evidence="1 2" key="1">
    <citation type="submission" date="2019-03" db="EMBL/GenBank/DDBJ databases">
        <title>Diversity of the mouse oral microbiome.</title>
        <authorList>
            <person name="Joseph S."/>
            <person name="Aduse-Opoku J."/>
            <person name="Curtis M."/>
            <person name="Wade W."/>
            <person name="Hashim A."/>
        </authorList>
    </citation>
    <scope>NUCLEOTIDE SEQUENCE [LARGE SCALE GENOMIC DNA]</scope>
    <source>
        <strain evidence="2">irhom_31</strain>
    </source>
</reference>
<dbReference type="EMBL" id="SPQC01000008">
    <property type="protein sequence ID" value="TFU23383.1"/>
    <property type="molecule type" value="Genomic_DNA"/>
</dbReference>
<dbReference type="Gene3D" id="1.20.58.220">
    <property type="entry name" value="Phosphate transport system protein phou homolog 2, domain 2"/>
    <property type="match status" value="1"/>
</dbReference>
<proteinExistence type="predicted"/>
<accession>A0A4Y9F566</accession>
<evidence type="ECO:0000313" key="1">
    <source>
        <dbReference type="EMBL" id="TFU23383.1"/>
    </source>
</evidence>
<comment type="caution">
    <text evidence="1">The sequence shown here is derived from an EMBL/GenBank/DDBJ whole genome shotgun (WGS) entry which is preliminary data.</text>
</comment>
<gene>
    <name evidence="1" type="ORF">E4U03_03325</name>
</gene>
<dbReference type="PANTHER" id="PTHR37298:SF1">
    <property type="entry name" value="UPF0111 PROTEIN YKAA"/>
    <property type="match status" value="1"/>
</dbReference>
<dbReference type="Proteomes" id="UP000297951">
    <property type="component" value="Unassembled WGS sequence"/>
</dbReference>
<protein>
    <submittedName>
        <fullName evidence="1">Phosphate transport regulator</fullName>
    </submittedName>
</protein>
<dbReference type="STRING" id="85336.A7979_04460"/>